<sequence length="157" mass="18157">MNKQLKSLQISHIELEHTNPTMGPYQRINTIRLSNTAETAGEINQFLNEAIVNNSIPLSEFIADYRSKDLDKLKKVFESFKTKKELNDGEQISNLTFYFFDTTKPLILNDVYRKHFMTDFYGKFTQYLVENGTITESGTSIESLKPINTDEDDEKTN</sequence>
<evidence type="ECO:0000313" key="1">
    <source>
        <dbReference type="EMBL" id="MCH7407893.1"/>
    </source>
</evidence>
<dbReference type="RefSeq" id="WP_241345833.1">
    <property type="nucleotide sequence ID" value="NZ_JAKZGP010000001.1"/>
</dbReference>
<accession>A0ABS9UV30</accession>
<protein>
    <submittedName>
        <fullName evidence="1">Uncharacterized protein</fullName>
    </submittedName>
</protein>
<name>A0ABS9UV30_9BACT</name>
<proteinExistence type="predicted"/>
<dbReference type="Proteomes" id="UP001165489">
    <property type="component" value="Unassembled WGS sequence"/>
</dbReference>
<evidence type="ECO:0000313" key="2">
    <source>
        <dbReference type="Proteomes" id="UP001165489"/>
    </source>
</evidence>
<comment type="caution">
    <text evidence="1">The sequence shown here is derived from an EMBL/GenBank/DDBJ whole genome shotgun (WGS) entry which is preliminary data.</text>
</comment>
<organism evidence="1 2">
    <name type="scientific">Belliella filtrata</name>
    <dbReference type="NCBI Taxonomy" id="2923435"/>
    <lineage>
        <taxon>Bacteria</taxon>
        <taxon>Pseudomonadati</taxon>
        <taxon>Bacteroidota</taxon>
        <taxon>Cytophagia</taxon>
        <taxon>Cytophagales</taxon>
        <taxon>Cyclobacteriaceae</taxon>
        <taxon>Belliella</taxon>
    </lineage>
</organism>
<dbReference type="EMBL" id="JAKZGP010000001">
    <property type="protein sequence ID" value="MCH7407893.1"/>
    <property type="molecule type" value="Genomic_DNA"/>
</dbReference>
<reference evidence="1" key="1">
    <citation type="submission" date="2022-03" db="EMBL/GenBank/DDBJ databases">
        <title>De novo assembled genomes of Belliella spp. (Cyclobacteriaceae) strains.</title>
        <authorList>
            <person name="Szabo A."/>
            <person name="Korponai K."/>
            <person name="Felfoldi T."/>
        </authorList>
    </citation>
    <scope>NUCLEOTIDE SEQUENCE</scope>
    <source>
        <strain evidence="1">DSM 111904</strain>
    </source>
</reference>
<gene>
    <name evidence="1" type="ORF">MM239_00670</name>
</gene>
<keyword evidence="2" id="KW-1185">Reference proteome</keyword>